<gene>
    <name evidence="1" type="ORF">KI387_034541</name>
</gene>
<feature type="non-terminal residue" evidence="1">
    <location>
        <position position="61"/>
    </location>
</feature>
<accession>A0AA38F2X1</accession>
<proteinExistence type="predicted"/>
<keyword evidence="2" id="KW-1185">Reference proteome</keyword>
<name>A0AA38F2X1_TAXCH</name>
<protein>
    <submittedName>
        <fullName evidence="1">Uncharacterized protein</fullName>
    </submittedName>
</protein>
<dbReference type="EMBL" id="JAHRHJ020003813">
    <property type="protein sequence ID" value="KAH9290424.1"/>
    <property type="molecule type" value="Genomic_DNA"/>
</dbReference>
<comment type="caution">
    <text evidence="1">The sequence shown here is derived from an EMBL/GenBank/DDBJ whole genome shotgun (WGS) entry which is preliminary data.</text>
</comment>
<sequence>MMLLEIISGRRNLDLTVQESSRYYFPSWAATEVDKGNNIMDIVDERIANNADVEEVRSAVQ</sequence>
<evidence type="ECO:0000313" key="2">
    <source>
        <dbReference type="Proteomes" id="UP000824469"/>
    </source>
</evidence>
<evidence type="ECO:0000313" key="1">
    <source>
        <dbReference type="EMBL" id="KAH9290424.1"/>
    </source>
</evidence>
<organism evidence="1 2">
    <name type="scientific">Taxus chinensis</name>
    <name type="common">Chinese yew</name>
    <name type="synonym">Taxus wallichiana var. chinensis</name>
    <dbReference type="NCBI Taxonomy" id="29808"/>
    <lineage>
        <taxon>Eukaryota</taxon>
        <taxon>Viridiplantae</taxon>
        <taxon>Streptophyta</taxon>
        <taxon>Embryophyta</taxon>
        <taxon>Tracheophyta</taxon>
        <taxon>Spermatophyta</taxon>
        <taxon>Pinopsida</taxon>
        <taxon>Pinidae</taxon>
        <taxon>Conifers II</taxon>
        <taxon>Cupressales</taxon>
        <taxon>Taxaceae</taxon>
        <taxon>Taxus</taxon>
    </lineage>
</organism>
<reference evidence="1 2" key="1">
    <citation type="journal article" date="2021" name="Nat. Plants">
        <title>The Taxus genome provides insights into paclitaxel biosynthesis.</title>
        <authorList>
            <person name="Xiong X."/>
            <person name="Gou J."/>
            <person name="Liao Q."/>
            <person name="Li Y."/>
            <person name="Zhou Q."/>
            <person name="Bi G."/>
            <person name="Li C."/>
            <person name="Du R."/>
            <person name="Wang X."/>
            <person name="Sun T."/>
            <person name="Guo L."/>
            <person name="Liang H."/>
            <person name="Lu P."/>
            <person name="Wu Y."/>
            <person name="Zhang Z."/>
            <person name="Ro D.K."/>
            <person name="Shang Y."/>
            <person name="Huang S."/>
            <person name="Yan J."/>
        </authorList>
    </citation>
    <scope>NUCLEOTIDE SEQUENCE [LARGE SCALE GENOMIC DNA]</scope>
    <source>
        <strain evidence="1">Ta-2019</strain>
    </source>
</reference>
<dbReference type="Proteomes" id="UP000824469">
    <property type="component" value="Unassembled WGS sequence"/>
</dbReference>
<dbReference type="AlphaFoldDB" id="A0AA38F2X1"/>